<accession>A0A0L0N4X1</accession>
<sequence>MADRILVRCGKNFDRRTTIANIACQHRFAQDFDESNDVHVGRRTEVCYYRWNGEALSRHGHEVCSDEECETTFGEEKFRTLIASLIKAKGKMGCELSPEERQFLEEDHNWRKHREGISARKE</sequence>
<name>A0A0L0N4X1_TOLOC</name>
<comment type="caution">
    <text evidence="1">The sequence shown here is derived from an EMBL/GenBank/DDBJ whole genome shotgun (WGS) entry which is preliminary data.</text>
</comment>
<gene>
    <name evidence="1" type="ORF">TOPH_06156</name>
</gene>
<evidence type="ECO:0000313" key="2">
    <source>
        <dbReference type="Proteomes" id="UP000036947"/>
    </source>
</evidence>
<keyword evidence="2" id="KW-1185">Reference proteome</keyword>
<protein>
    <submittedName>
        <fullName evidence="1">Uncharacterized protein</fullName>
    </submittedName>
</protein>
<dbReference type="Proteomes" id="UP000036947">
    <property type="component" value="Unassembled WGS sequence"/>
</dbReference>
<dbReference type="OrthoDB" id="4907064at2759"/>
<dbReference type="EMBL" id="LFRF01000020">
    <property type="protein sequence ID" value="KND89122.1"/>
    <property type="molecule type" value="Genomic_DNA"/>
</dbReference>
<evidence type="ECO:0000313" key="1">
    <source>
        <dbReference type="EMBL" id="KND89122.1"/>
    </source>
</evidence>
<proteinExistence type="predicted"/>
<organism evidence="1 2">
    <name type="scientific">Tolypocladium ophioglossoides (strain CBS 100239)</name>
    <name type="common">Snaketongue truffleclub</name>
    <name type="synonym">Elaphocordyceps ophioglossoides</name>
    <dbReference type="NCBI Taxonomy" id="1163406"/>
    <lineage>
        <taxon>Eukaryota</taxon>
        <taxon>Fungi</taxon>
        <taxon>Dikarya</taxon>
        <taxon>Ascomycota</taxon>
        <taxon>Pezizomycotina</taxon>
        <taxon>Sordariomycetes</taxon>
        <taxon>Hypocreomycetidae</taxon>
        <taxon>Hypocreales</taxon>
        <taxon>Ophiocordycipitaceae</taxon>
        <taxon>Tolypocladium</taxon>
    </lineage>
</organism>
<dbReference type="AlphaFoldDB" id="A0A0L0N4X1"/>
<reference evidence="1 2" key="1">
    <citation type="journal article" date="2015" name="BMC Genomics">
        <title>The genome of the truffle-parasite Tolypocladium ophioglossoides and the evolution of antifungal peptaibiotics.</title>
        <authorList>
            <person name="Quandt C.A."/>
            <person name="Bushley K.E."/>
            <person name="Spatafora J.W."/>
        </authorList>
    </citation>
    <scope>NUCLEOTIDE SEQUENCE [LARGE SCALE GENOMIC DNA]</scope>
    <source>
        <strain evidence="1 2">CBS 100239</strain>
    </source>
</reference>